<protein>
    <submittedName>
        <fullName evidence="2">Uncharacterized protein</fullName>
    </submittedName>
</protein>
<sequence length="307" mass="32847">MPDDIYEIDTDFSLDNLPRKKPSNTWSTKALATVGSGLLGIVVVVIAYALNMSNPSYKNASYDQRSLANLNPVPTPKVEPQGASLSGTLVCKNTKDNSCDPILLTEDGEVSLIGDRVDSLKSIPTGTQLVVYGITPTPDILKKLSGTPPILNKSKNNGSSPYPLIVTLLGSTSNPSTLIYPLISLTPSPSITPSITPTITPTPTISDPVNIREIVDASPGNDGDTLTVVGFIVNANVGEEACFYLYQCDFSTFVVNEDTGIDRDTHYDVTVKASKDEKESDYILNQKVKFKAVVVVAGGATTLEKLY</sequence>
<proteinExistence type="predicted"/>
<dbReference type="AlphaFoldDB" id="A0A1F5ZVU1"/>
<keyword evidence="1" id="KW-0472">Membrane</keyword>
<organism evidence="2 3">
    <name type="scientific">Candidatus Gottesmanbacteria bacterium RIFCSPHIGHO2_02_FULL_39_11</name>
    <dbReference type="NCBI Taxonomy" id="1798382"/>
    <lineage>
        <taxon>Bacteria</taxon>
        <taxon>Candidatus Gottesmaniibacteriota</taxon>
    </lineage>
</organism>
<dbReference type="STRING" id="1798382.A3D77_06290"/>
<name>A0A1F5ZVU1_9BACT</name>
<dbReference type="EMBL" id="MFJL01000011">
    <property type="protein sequence ID" value="OGG16589.1"/>
    <property type="molecule type" value="Genomic_DNA"/>
</dbReference>
<reference evidence="2 3" key="1">
    <citation type="journal article" date="2016" name="Nat. Commun.">
        <title>Thousands of microbial genomes shed light on interconnected biogeochemical processes in an aquifer system.</title>
        <authorList>
            <person name="Anantharaman K."/>
            <person name="Brown C.T."/>
            <person name="Hug L.A."/>
            <person name="Sharon I."/>
            <person name="Castelle C.J."/>
            <person name="Probst A.J."/>
            <person name="Thomas B.C."/>
            <person name="Singh A."/>
            <person name="Wilkins M.J."/>
            <person name="Karaoz U."/>
            <person name="Brodie E.L."/>
            <person name="Williams K.H."/>
            <person name="Hubbard S.S."/>
            <person name="Banfield J.F."/>
        </authorList>
    </citation>
    <scope>NUCLEOTIDE SEQUENCE [LARGE SCALE GENOMIC DNA]</scope>
</reference>
<keyword evidence="1" id="KW-0812">Transmembrane</keyword>
<feature type="transmembrane region" description="Helical" evidence="1">
    <location>
        <begin position="30"/>
        <end position="50"/>
    </location>
</feature>
<evidence type="ECO:0000256" key="1">
    <source>
        <dbReference type="SAM" id="Phobius"/>
    </source>
</evidence>
<gene>
    <name evidence="2" type="ORF">A3D77_06290</name>
</gene>
<comment type="caution">
    <text evidence="2">The sequence shown here is derived from an EMBL/GenBank/DDBJ whole genome shotgun (WGS) entry which is preliminary data.</text>
</comment>
<evidence type="ECO:0000313" key="2">
    <source>
        <dbReference type="EMBL" id="OGG16589.1"/>
    </source>
</evidence>
<evidence type="ECO:0000313" key="3">
    <source>
        <dbReference type="Proteomes" id="UP000176923"/>
    </source>
</evidence>
<keyword evidence="1" id="KW-1133">Transmembrane helix</keyword>
<accession>A0A1F5ZVU1</accession>
<dbReference type="Proteomes" id="UP000176923">
    <property type="component" value="Unassembled WGS sequence"/>
</dbReference>